<keyword evidence="1" id="KW-0812">Transmembrane</keyword>
<reference evidence="3 4" key="1">
    <citation type="submission" date="2024-09" db="EMBL/GenBank/DDBJ databases">
        <authorList>
            <person name="Sun Q."/>
            <person name="Mori K."/>
        </authorList>
    </citation>
    <scope>NUCLEOTIDE SEQUENCE [LARGE SCALE GENOMIC DNA]</scope>
    <source>
        <strain evidence="3 4">CCM 8654</strain>
    </source>
</reference>
<dbReference type="InterPro" id="IPR012495">
    <property type="entry name" value="TadE-like_dom"/>
</dbReference>
<evidence type="ECO:0000256" key="1">
    <source>
        <dbReference type="SAM" id="Phobius"/>
    </source>
</evidence>
<evidence type="ECO:0000313" key="3">
    <source>
        <dbReference type="EMBL" id="MFC0223561.1"/>
    </source>
</evidence>
<evidence type="ECO:0000313" key="4">
    <source>
        <dbReference type="Proteomes" id="UP001589698"/>
    </source>
</evidence>
<gene>
    <name evidence="3" type="ORF">ACFFJG_13825</name>
</gene>
<proteinExistence type="predicted"/>
<evidence type="ECO:0000259" key="2">
    <source>
        <dbReference type="Pfam" id="PF07811"/>
    </source>
</evidence>
<sequence>MRFFIRRRDDRGAVAVEFALTVPILLTFLLGTVELGLYMKDYISMSSSVRAGARSASAAADAGPGTCEASASPPPCSPASVPAFAQAAADTMQTAGMAMNSQDIQWVMIYKANANGYPGSATSIPSSCGGVANCVVYVWDPGVVTANGTGRFRYASGSWASASVNACLNETDAVGVALRANHNWMTGLVSGLMGGNKVMTERTVMKFEPLEQDRCKPGTPNAHN</sequence>
<keyword evidence="1" id="KW-1133">Transmembrane helix</keyword>
<name>A0ABV6E3L2_9ACTN</name>
<accession>A0ABV6E3L2</accession>
<keyword evidence="1" id="KW-0472">Membrane</keyword>
<protein>
    <submittedName>
        <fullName evidence="3">TadE family protein</fullName>
    </submittedName>
</protein>
<feature type="transmembrane region" description="Helical" evidence="1">
    <location>
        <begin position="12"/>
        <end position="39"/>
    </location>
</feature>
<comment type="caution">
    <text evidence="3">The sequence shown here is derived from an EMBL/GenBank/DDBJ whole genome shotgun (WGS) entry which is preliminary data.</text>
</comment>
<dbReference type="Proteomes" id="UP001589698">
    <property type="component" value="Unassembled WGS sequence"/>
</dbReference>
<organism evidence="3 4">
    <name type="scientific">Nocardioides zeicaulis</name>
    <dbReference type="NCBI Taxonomy" id="1776857"/>
    <lineage>
        <taxon>Bacteria</taxon>
        <taxon>Bacillati</taxon>
        <taxon>Actinomycetota</taxon>
        <taxon>Actinomycetes</taxon>
        <taxon>Propionibacteriales</taxon>
        <taxon>Nocardioidaceae</taxon>
        <taxon>Nocardioides</taxon>
    </lineage>
</organism>
<feature type="domain" description="TadE-like" evidence="2">
    <location>
        <begin position="12"/>
        <end position="54"/>
    </location>
</feature>
<dbReference type="EMBL" id="JBHLXH010000001">
    <property type="protein sequence ID" value="MFC0223561.1"/>
    <property type="molecule type" value="Genomic_DNA"/>
</dbReference>
<dbReference type="Pfam" id="PF07811">
    <property type="entry name" value="TadE"/>
    <property type="match status" value="1"/>
</dbReference>
<keyword evidence="4" id="KW-1185">Reference proteome</keyword>
<dbReference type="RefSeq" id="WP_378519302.1">
    <property type="nucleotide sequence ID" value="NZ_CBCSDI010000004.1"/>
</dbReference>